<dbReference type="PROSITE" id="PS50035">
    <property type="entry name" value="PLD"/>
    <property type="match status" value="1"/>
</dbReference>
<gene>
    <name evidence="4" type="ORF">ECPE_LOCUS3446</name>
</gene>
<dbReference type="InterPro" id="IPR050874">
    <property type="entry name" value="Diverse_PLD-related"/>
</dbReference>
<evidence type="ECO:0000313" key="5">
    <source>
        <dbReference type="Proteomes" id="UP000272942"/>
    </source>
</evidence>
<evidence type="ECO:0000256" key="2">
    <source>
        <dbReference type="SAM" id="SignalP"/>
    </source>
</evidence>
<organism evidence="6">
    <name type="scientific">Echinostoma caproni</name>
    <dbReference type="NCBI Taxonomy" id="27848"/>
    <lineage>
        <taxon>Eukaryota</taxon>
        <taxon>Metazoa</taxon>
        <taxon>Spiralia</taxon>
        <taxon>Lophotrochozoa</taxon>
        <taxon>Platyhelminthes</taxon>
        <taxon>Trematoda</taxon>
        <taxon>Digenea</taxon>
        <taxon>Plagiorchiida</taxon>
        <taxon>Echinostomata</taxon>
        <taxon>Echinostomatoidea</taxon>
        <taxon>Echinostomatidae</taxon>
        <taxon>Echinostoma</taxon>
    </lineage>
</organism>
<dbReference type="Proteomes" id="UP000272942">
    <property type="component" value="Unassembled WGS sequence"/>
</dbReference>
<dbReference type="SUPFAM" id="SSF56024">
    <property type="entry name" value="Phospholipase D/nuclease"/>
    <property type="match status" value="2"/>
</dbReference>
<dbReference type="InterPro" id="IPR001736">
    <property type="entry name" value="PLipase_D/transphosphatidylase"/>
</dbReference>
<dbReference type="PANTHER" id="PTHR10185:SF17">
    <property type="entry name" value="GM01519P-RELATED"/>
    <property type="match status" value="1"/>
</dbReference>
<evidence type="ECO:0000259" key="3">
    <source>
        <dbReference type="PROSITE" id="PS50035"/>
    </source>
</evidence>
<dbReference type="SMART" id="SM00155">
    <property type="entry name" value="PLDc"/>
    <property type="match status" value="1"/>
</dbReference>
<dbReference type="CDD" id="cd09106">
    <property type="entry name" value="PLDc_vPLD3_4_5_like_1"/>
    <property type="match status" value="1"/>
</dbReference>
<feature type="chain" id="PRO_5043137893" evidence="2">
    <location>
        <begin position="23"/>
        <end position="387"/>
    </location>
</feature>
<protein>
    <submittedName>
        <fullName evidence="6">PLD phosphodiesterase domain-containing protein</fullName>
    </submittedName>
</protein>
<dbReference type="AlphaFoldDB" id="A0A183A911"/>
<dbReference type="GO" id="GO:0003824">
    <property type="term" value="F:catalytic activity"/>
    <property type="evidence" value="ECO:0007669"/>
    <property type="project" value="InterPro"/>
</dbReference>
<dbReference type="Gene3D" id="3.30.870.10">
    <property type="entry name" value="Endonuclease Chain A"/>
    <property type="match status" value="2"/>
</dbReference>
<sequence length="387" mass="43399">MFLLFYPFLVGLLAGQIHHTTAVRSRLSWPDGTESDVISCETVLVESVPENLTYSPGAPQHLSTIDAWNQLLTLAKQNLYMAEFYWSLQAEEKFNFSATIPVKLGTNSSRGIEEMRLKTGKEILKRLIEKSGQIKVKIAQNGAPSEDGELAALEKAGAEIFWIDVTKLLGSGIIHTKMWTVDENHAYLGSANTDWRALTEVKELGVLFSNCQEIVADLNKINQAYWLVSQGIPKRWPDELTTIYNAQNPMRVKLNGVCSLVYFSSSPTAFNPPGRTYDLDAIVSVINKAEKFVYISVMNYVPEIVKYDRKNKNLYWPVIDDALRSAAIDRGVEVRLMVSLWPSTPKTMSRYLQSLRWLNGIQGARIRVPTFALISGEPSTADSAFKP</sequence>
<feature type="domain" description="PLD phosphodiesterase" evidence="3">
    <location>
        <begin position="170"/>
        <end position="197"/>
    </location>
</feature>
<dbReference type="WBParaSite" id="ECPE_0000344901-mRNA-1">
    <property type="protein sequence ID" value="ECPE_0000344901-mRNA-1"/>
    <property type="gene ID" value="ECPE_0000344901"/>
</dbReference>
<comment type="similarity">
    <text evidence="1">Belongs to the phospholipase D family.</text>
</comment>
<dbReference type="OrthoDB" id="1923775at2759"/>
<dbReference type="PANTHER" id="PTHR10185">
    <property type="entry name" value="PHOSPHOLIPASE D - RELATED"/>
    <property type="match status" value="1"/>
</dbReference>
<proteinExistence type="inferred from homology"/>
<dbReference type="EMBL" id="UZAN01040406">
    <property type="protein sequence ID" value="VDP69545.1"/>
    <property type="molecule type" value="Genomic_DNA"/>
</dbReference>
<reference evidence="6" key="1">
    <citation type="submission" date="2016-06" db="UniProtKB">
        <authorList>
            <consortium name="WormBaseParasite"/>
        </authorList>
    </citation>
    <scope>IDENTIFICATION</scope>
</reference>
<dbReference type="InterPro" id="IPR032803">
    <property type="entry name" value="PLDc_3"/>
</dbReference>
<evidence type="ECO:0000313" key="6">
    <source>
        <dbReference type="WBParaSite" id="ECPE_0000344901-mRNA-1"/>
    </source>
</evidence>
<keyword evidence="5" id="KW-1185">Reference proteome</keyword>
<reference evidence="4 5" key="2">
    <citation type="submission" date="2018-11" db="EMBL/GenBank/DDBJ databases">
        <authorList>
            <consortium name="Pathogen Informatics"/>
        </authorList>
    </citation>
    <scope>NUCLEOTIDE SEQUENCE [LARGE SCALE GENOMIC DNA]</scope>
    <source>
        <strain evidence="4 5">Egypt</strain>
    </source>
</reference>
<keyword evidence="2" id="KW-0732">Signal</keyword>
<evidence type="ECO:0000313" key="4">
    <source>
        <dbReference type="EMBL" id="VDP69545.1"/>
    </source>
</evidence>
<name>A0A183A911_9TREM</name>
<evidence type="ECO:0000256" key="1">
    <source>
        <dbReference type="ARBA" id="ARBA00008664"/>
    </source>
</evidence>
<accession>A0A183A911</accession>
<feature type="signal peptide" evidence="2">
    <location>
        <begin position="1"/>
        <end position="22"/>
    </location>
</feature>
<dbReference type="Pfam" id="PF13918">
    <property type="entry name" value="PLDc_3"/>
    <property type="match status" value="1"/>
</dbReference>